<evidence type="ECO:0000259" key="8">
    <source>
        <dbReference type="Pfam" id="PF00884"/>
    </source>
</evidence>
<dbReference type="Gene3D" id="3.30.1120.10">
    <property type="match status" value="1"/>
</dbReference>
<dbReference type="InterPro" id="IPR050738">
    <property type="entry name" value="Sulfatase"/>
</dbReference>
<evidence type="ECO:0000256" key="4">
    <source>
        <dbReference type="ARBA" id="ARBA00022729"/>
    </source>
</evidence>
<sequence length="517" mass="59001">MKKYKILAVALAVLFMYSCGTSTKKTRIESPNIIFILTDDQGWTHTSHRADPNIPESKSDFYETPNIDRLAKTGILFSQGYAPNPICAPSRNSLMFGQNAARHIYNKDSVWYRSTQDWLTIPKAIKNANPNYRTAHFGKWHIAMLPERAGFDISDGMTSNAGGEIYGDGFLKAREYTKATKEYLVQNQIENPTKMLEAGKPSAHWDDQNPKDIFGITQRATDFMKESIKEGMPFYVQLSHYAAHLSLVSKKETYDYFKNKENGERHTNPEFAAMLKDMDTGIGMILDFVKEQGIEDNTYIFLMGDNGGRRRLNQIAVIDENKQLKEARYSLQHDRNLPLRDGKHSFYEGGLRVPFIAKGPNLKSNQVCEVPVTGLDFLPTFAQLAGSDLNFPDEIDGGSLIPLLLDNNQDRVERNSEYLIFHQASHRKPRSAIRKGDFKLVKYWGKETKYENTPKVELFNIREDLSETNNILNKYPEIATELENELKRFLANVNAETGVRDIKGPQDRLMKEEGLKE</sequence>
<feature type="signal peptide" evidence="7">
    <location>
        <begin position="1"/>
        <end position="20"/>
    </location>
</feature>
<reference evidence="9 10" key="1">
    <citation type="submission" date="2018-12" db="EMBL/GenBank/DDBJ databases">
        <title>Marinifilum JC070 sp. nov., a marine bacterium isolated from Yongle Blue Hole in the South China Sea.</title>
        <authorList>
            <person name="Fu T."/>
        </authorList>
    </citation>
    <scope>NUCLEOTIDE SEQUENCE [LARGE SCALE GENOMIC DNA]</scope>
    <source>
        <strain evidence="9 10">JC070</strain>
    </source>
</reference>
<keyword evidence="5" id="KW-0378">Hydrolase</keyword>
<comment type="cofactor">
    <cofactor evidence="1">
        <name>Ca(2+)</name>
        <dbReference type="ChEBI" id="CHEBI:29108"/>
    </cofactor>
</comment>
<dbReference type="CDD" id="cd16144">
    <property type="entry name" value="ARS_like"/>
    <property type="match status" value="1"/>
</dbReference>
<dbReference type="PANTHER" id="PTHR42693:SF42">
    <property type="entry name" value="ARYLSULFATASE G"/>
    <property type="match status" value="1"/>
</dbReference>
<evidence type="ECO:0000256" key="7">
    <source>
        <dbReference type="SAM" id="SignalP"/>
    </source>
</evidence>
<dbReference type="Pfam" id="PF00884">
    <property type="entry name" value="Sulfatase"/>
    <property type="match status" value="1"/>
</dbReference>
<dbReference type="RefSeq" id="WP_171596564.1">
    <property type="nucleotide sequence ID" value="NZ_RZNH01000031.1"/>
</dbReference>
<evidence type="ECO:0000256" key="2">
    <source>
        <dbReference type="ARBA" id="ARBA00008779"/>
    </source>
</evidence>
<dbReference type="SUPFAM" id="SSF53649">
    <property type="entry name" value="Alkaline phosphatase-like"/>
    <property type="match status" value="1"/>
</dbReference>
<proteinExistence type="inferred from homology"/>
<dbReference type="EMBL" id="RZNH01000031">
    <property type="protein sequence ID" value="NOU61303.1"/>
    <property type="molecule type" value="Genomic_DNA"/>
</dbReference>
<dbReference type="InterPro" id="IPR017850">
    <property type="entry name" value="Alkaline_phosphatase_core_sf"/>
</dbReference>
<dbReference type="PANTHER" id="PTHR42693">
    <property type="entry name" value="ARYLSULFATASE FAMILY MEMBER"/>
    <property type="match status" value="1"/>
</dbReference>
<organism evidence="9 10">
    <name type="scientific">Marinifilum caeruleilacunae</name>
    <dbReference type="NCBI Taxonomy" id="2499076"/>
    <lineage>
        <taxon>Bacteria</taxon>
        <taxon>Pseudomonadati</taxon>
        <taxon>Bacteroidota</taxon>
        <taxon>Bacteroidia</taxon>
        <taxon>Marinilabiliales</taxon>
        <taxon>Marinifilaceae</taxon>
    </lineage>
</organism>
<protein>
    <submittedName>
        <fullName evidence="9">DUF4976 domain-containing protein</fullName>
    </submittedName>
</protein>
<dbReference type="PROSITE" id="PS51257">
    <property type="entry name" value="PROKAR_LIPOPROTEIN"/>
    <property type="match status" value="1"/>
</dbReference>
<keyword evidence="4 7" id="KW-0732">Signal</keyword>
<name>A0ABX1WYS7_9BACT</name>
<evidence type="ECO:0000256" key="1">
    <source>
        <dbReference type="ARBA" id="ARBA00001913"/>
    </source>
</evidence>
<feature type="domain" description="Sulfatase N-terminal" evidence="8">
    <location>
        <begin position="31"/>
        <end position="386"/>
    </location>
</feature>
<comment type="similarity">
    <text evidence="2">Belongs to the sulfatase family.</text>
</comment>
<dbReference type="Gene3D" id="3.40.720.10">
    <property type="entry name" value="Alkaline Phosphatase, subunit A"/>
    <property type="match status" value="1"/>
</dbReference>
<keyword evidence="10" id="KW-1185">Reference proteome</keyword>
<accession>A0ABX1WYS7</accession>
<gene>
    <name evidence="9" type="ORF">ELS83_15965</name>
</gene>
<evidence type="ECO:0000256" key="5">
    <source>
        <dbReference type="ARBA" id="ARBA00022801"/>
    </source>
</evidence>
<evidence type="ECO:0000256" key="6">
    <source>
        <dbReference type="ARBA" id="ARBA00022837"/>
    </source>
</evidence>
<keyword evidence="3" id="KW-0479">Metal-binding</keyword>
<comment type="caution">
    <text evidence="9">The sequence shown here is derived from an EMBL/GenBank/DDBJ whole genome shotgun (WGS) entry which is preliminary data.</text>
</comment>
<evidence type="ECO:0000313" key="9">
    <source>
        <dbReference type="EMBL" id="NOU61303.1"/>
    </source>
</evidence>
<evidence type="ECO:0000313" key="10">
    <source>
        <dbReference type="Proteomes" id="UP000732105"/>
    </source>
</evidence>
<dbReference type="Proteomes" id="UP000732105">
    <property type="component" value="Unassembled WGS sequence"/>
</dbReference>
<evidence type="ECO:0000256" key="3">
    <source>
        <dbReference type="ARBA" id="ARBA00022723"/>
    </source>
</evidence>
<keyword evidence="6" id="KW-0106">Calcium</keyword>
<feature type="chain" id="PRO_5047465585" evidence="7">
    <location>
        <begin position="21"/>
        <end position="517"/>
    </location>
</feature>
<dbReference type="InterPro" id="IPR000917">
    <property type="entry name" value="Sulfatase_N"/>
</dbReference>